<dbReference type="OrthoDB" id="390568at2759"/>
<proteinExistence type="predicted"/>
<dbReference type="AlphaFoldDB" id="A0A1C3L5V5"/>
<dbReference type="VEuPathDB" id="PlasmoDB:PocGH01_14067900"/>
<protein>
    <submittedName>
        <fullName evidence="1">Uncharacterized protein</fullName>
    </submittedName>
</protein>
<gene>
    <name evidence="1" type="primary">PowCR01_140062200</name>
    <name evidence="1" type="ORF">POWCR01_140062200</name>
</gene>
<dbReference type="VEuPathDB" id="PlasmoDB:POWCR01_140062200"/>
<organism evidence="1 2">
    <name type="scientific">Plasmodium ovale</name>
    <name type="common">malaria parasite P. ovale</name>
    <dbReference type="NCBI Taxonomy" id="36330"/>
    <lineage>
        <taxon>Eukaryota</taxon>
        <taxon>Sar</taxon>
        <taxon>Alveolata</taxon>
        <taxon>Apicomplexa</taxon>
        <taxon>Aconoidasida</taxon>
        <taxon>Haemosporida</taxon>
        <taxon>Plasmodiidae</taxon>
        <taxon>Plasmodium</taxon>
        <taxon>Plasmodium (Plasmodium)</taxon>
    </lineage>
</organism>
<accession>A0A1C3L5V5</accession>
<evidence type="ECO:0000313" key="2">
    <source>
        <dbReference type="Proteomes" id="UP000243200"/>
    </source>
</evidence>
<evidence type="ECO:0000313" key="1">
    <source>
        <dbReference type="EMBL" id="SBT82753.1"/>
    </source>
</evidence>
<sequence>MGHKKYDNSYISRDRINELLNSPNIVYETPDSFDKSIMNMTPTGKDRLRYRIEYLQDGTAIYYRRKLGDFKNIFCCF</sequence>
<name>A0A1C3L5V5_PLAOA</name>
<reference evidence="1 2" key="1">
    <citation type="submission" date="2016-06" db="EMBL/GenBank/DDBJ databases">
        <authorList>
            <consortium name="Pathogen Informatics"/>
        </authorList>
    </citation>
    <scope>NUCLEOTIDE SEQUENCE [LARGE SCALE GENOMIC DNA]</scope>
    <source>
        <strain evidence="1">PowCR01</strain>
    </source>
</reference>
<dbReference type="Proteomes" id="UP000243200">
    <property type="component" value="Chromosome 14"/>
</dbReference>
<dbReference type="EMBL" id="LT594518">
    <property type="protein sequence ID" value="SBT82753.1"/>
    <property type="molecule type" value="Genomic_DNA"/>
</dbReference>